<organism evidence="2 3">
    <name type="scientific">Bacillus safensis</name>
    <dbReference type="NCBI Taxonomy" id="561879"/>
    <lineage>
        <taxon>Bacteria</taxon>
        <taxon>Bacillati</taxon>
        <taxon>Bacillota</taxon>
        <taxon>Bacilli</taxon>
        <taxon>Bacillales</taxon>
        <taxon>Bacillaceae</taxon>
        <taxon>Bacillus</taxon>
    </lineage>
</organism>
<evidence type="ECO:0000313" key="2">
    <source>
        <dbReference type="EMBL" id="BBP88621.1"/>
    </source>
</evidence>
<name>A0A5S9M6Q4_BACIA</name>
<gene>
    <name evidence="2" type="ORF">BsIDN1_22390</name>
</gene>
<accession>A0A5S9M6Q4</accession>
<feature type="transmembrane region" description="Helical" evidence="1">
    <location>
        <begin position="5"/>
        <end position="22"/>
    </location>
</feature>
<dbReference type="AlphaFoldDB" id="A0A5S9M6Q4"/>
<keyword evidence="1" id="KW-1133">Transmembrane helix</keyword>
<keyword evidence="1" id="KW-0472">Membrane</keyword>
<protein>
    <submittedName>
        <fullName evidence="2">Uncharacterized protein</fullName>
    </submittedName>
</protein>
<proteinExistence type="predicted"/>
<dbReference type="EMBL" id="AP021906">
    <property type="protein sequence ID" value="BBP88621.1"/>
    <property type="molecule type" value="Genomic_DNA"/>
</dbReference>
<keyword evidence="1" id="KW-0812">Transmembrane</keyword>
<evidence type="ECO:0000256" key="1">
    <source>
        <dbReference type="SAM" id="Phobius"/>
    </source>
</evidence>
<sequence>MIFIIGIVIAFIVAILGFTIFVDVGNGLGTVFSIIGAMVILWIAGRLQRQKKEKNDPNILLDKMMMLFQEDGFQASTYIFSQNVDKGFAIDDERKVIRFITHQPGRSSRKFRFEVTELSLKELKQVDMLEDGVPIEQSVESDNNEEISTLELRLTMNDQESSTITLTFLTFDVPVRKSTAEYLTERENLKEIYHEIDSMMKSAV</sequence>
<dbReference type="Proteomes" id="UP000464658">
    <property type="component" value="Chromosome"/>
</dbReference>
<feature type="transmembrane region" description="Helical" evidence="1">
    <location>
        <begin position="28"/>
        <end position="45"/>
    </location>
</feature>
<reference evidence="2 3" key="1">
    <citation type="submission" date="2019-12" db="EMBL/GenBank/DDBJ databases">
        <title>Full genome sequence of a Bacillus safensis strain isolated from commercially available natto in Indonesia.</title>
        <authorList>
            <person name="Yoshida M."/>
            <person name="Uomi M."/>
            <person name="Waturangi D."/>
            <person name="Ekaputri J.J."/>
            <person name="Setiamarga D.H.E."/>
        </authorList>
    </citation>
    <scope>NUCLEOTIDE SEQUENCE [LARGE SCALE GENOMIC DNA]</scope>
    <source>
        <strain evidence="2 3">IDN1</strain>
    </source>
</reference>
<evidence type="ECO:0000313" key="3">
    <source>
        <dbReference type="Proteomes" id="UP000464658"/>
    </source>
</evidence>